<proteinExistence type="predicted"/>
<feature type="compositionally biased region" description="Basic residues" evidence="1">
    <location>
        <begin position="1"/>
        <end position="12"/>
    </location>
</feature>
<keyword evidence="3" id="KW-1185">Reference proteome</keyword>
<dbReference type="AlphaFoldDB" id="A0A1G7D3K2"/>
<feature type="non-terminal residue" evidence="2">
    <location>
        <position position="1"/>
    </location>
</feature>
<name>A0A1G7D3K2_9PROT</name>
<evidence type="ECO:0000256" key="1">
    <source>
        <dbReference type="SAM" id="MobiDB-lite"/>
    </source>
</evidence>
<dbReference type="EMBL" id="FMZX01000039">
    <property type="protein sequence ID" value="SDE45536.1"/>
    <property type="molecule type" value="Genomic_DNA"/>
</dbReference>
<gene>
    <name evidence="2" type="ORF">SAMN04487779_10391</name>
</gene>
<reference evidence="2 3" key="1">
    <citation type="submission" date="2016-10" db="EMBL/GenBank/DDBJ databases">
        <authorList>
            <person name="de Groot N.N."/>
        </authorList>
    </citation>
    <scope>NUCLEOTIDE SEQUENCE [LARGE SCALE GENOMIC DNA]</scope>
    <source>
        <strain evidence="2 3">CPCC 100156</strain>
    </source>
</reference>
<feature type="region of interest" description="Disordered" evidence="1">
    <location>
        <begin position="1"/>
        <end position="26"/>
    </location>
</feature>
<evidence type="ECO:0000313" key="3">
    <source>
        <dbReference type="Proteomes" id="UP000198925"/>
    </source>
</evidence>
<dbReference type="Proteomes" id="UP000198925">
    <property type="component" value="Unassembled WGS sequence"/>
</dbReference>
<evidence type="ECO:0000313" key="2">
    <source>
        <dbReference type="EMBL" id="SDE45536.1"/>
    </source>
</evidence>
<sequence>HLGRRISHRHSHTPTPCGSARPCPGIKGVDSVTEQRFSPMKYRHSTHPQRPVMSGQHRAGEVAEASCAHLAPISLPVGLGLSKAIADYAAAGGVAATIRPIMLAHQSEALGTANQRRQVTRSGAVIMLRLLRPSRSAIPPTIKDRLQARYRSLLHRLRAQQEPCSPFSSSCDPPHSNWQQRCCIISVNVIRTARFPFGIAGMSPAAWRGQIPCSAGHRADT</sequence>
<protein>
    <submittedName>
        <fullName evidence="2">Uncharacterized protein</fullName>
    </submittedName>
</protein>
<accession>A0A1G7D3K2</accession>
<organism evidence="2 3">
    <name type="scientific">Belnapia rosea</name>
    <dbReference type="NCBI Taxonomy" id="938405"/>
    <lineage>
        <taxon>Bacteria</taxon>
        <taxon>Pseudomonadati</taxon>
        <taxon>Pseudomonadota</taxon>
        <taxon>Alphaproteobacteria</taxon>
        <taxon>Acetobacterales</taxon>
        <taxon>Roseomonadaceae</taxon>
        <taxon>Belnapia</taxon>
    </lineage>
</organism>